<dbReference type="RefSeq" id="WP_015423812.1">
    <property type="nucleotide sequence ID" value="NC_020449.1"/>
</dbReference>
<gene>
    <name evidence="3" type="ordered locus">CLOAM0033</name>
</gene>
<dbReference type="GO" id="GO:0004222">
    <property type="term" value="F:metalloendopeptidase activity"/>
    <property type="evidence" value="ECO:0007669"/>
    <property type="project" value="TreeGrafter"/>
</dbReference>
<dbReference type="Pfam" id="PF08367">
    <property type="entry name" value="M16C_assoc"/>
    <property type="match status" value="1"/>
</dbReference>
<dbReference type="KEGG" id="caci:CLOAM0033"/>
<proteinExistence type="predicted"/>
<dbReference type="AlphaFoldDB" id="B0VIG2"/>
<dbReference type="InterPro" id="IPR011249">
    <property type="entry name" value="Metalloenz_LuxS/M16"/>
</dbReference>
<feature type="domain" description="Peptidase M16C associated" evidence="2">
    <location>
        <begin position="462"/>
        <end position="712"/>
    </location>
</feature>
<dbReference type="eggNOG" id="COG1026">
    <property type="taxonomic scope" value="Bacteria"/>
</dbReference>
<evidence type="ECO:0000313" key="3">
    <source>
        <dbReference type="EMBL" id="CAO79951.1"/>
    </source>
</evidence>
<dbReference type="InterPro" id="IPR007863">
    <property type="entry name" value="Peptidase_M16_C"/>
</dbReference>
<evidence type="ECO:0000313" key="4">
    <source>
        <dbReference type="Proteomes" id="UP000002019"/>
    </source>
</evidence>
<dbReference type="InterPro" id="IPR011765">
    <property type="entry name" value="Pept_M16_N"/>
</dbReference>
<dbReference type="PANTHER" id="PTHR43016:SF13">
    <property type="entry name" value="PRESEQUENCE PROTEASE, MITOCHONDRIAL"/>
    <property type="match status" value="1"/>
</dbReference>
<dbReference type="OrthoDB" id="9762027at2"/>
<organism evidence="3 4">
    <name type="scientific">Cloacimonas acidaminovorans (strain Evry)</name>
    <dbReference type="NCBI Taxonomy" id="459349"/>
    <lineage>
        <taxon>Bacteria</taxon>
        <taxon>Pseudomonadati</taxon>
        <taxon>Candidatus Cloacimonadota</taxon>
        <taxon>Candidatus Cloacimonadia</taxon>
        <taxon>Candidatus Cloacimonadales</taxon>
        <taxon>Candidatus Cloacimonadaceae</taxon>
        <taxon>Candidatus Cloacimonas</taxon>
    </lineage>
</organism>
<dbReference type="Pfam" id="PF22516">
    <property type="entry name" value="PreP_C"/>
    <property type="match status" value="1"/>
</dbReference>
<reference evidence="3 4" key="1">
    <citation type="journal article" date="2008" name="J. Bacteriol.">
        <title>'Candidatus Cloacamonas acidaminovorans': genome sequence reconstruction provides a first glimpse of a new bacterial division.</title>
        <authorList>
            <person name="Pelletier E."/>
            <person name="Kreimeyer A."/>
            <person name="Bocs S."/>
            <person name="Rouy Z."/>
            <person name="Gyapay G."/>
            <person name="Chouari R."/>
            <person name="Riviere D."/>
            <person name="Ganesan A."/>
            <person name="Daegelen P."/>
            <person name="Sghir A."/>
            <person name="Cohen G.N."/>
            <person name="Medigue C."/>
            <person name="Weissenbach J."/>
            <person name="Le Paslier D."/>
        </authorList>
    </citation>
    <scope>NUCLEOTIDE SEQUENCE [LARGE SCALE GENOMIC DNA]</scope>
    <source>
        <strain evidence="4">Evry</strain>
    </source>
</reference>
<dbReference type="SUPFAM" id="SSF63411">
    <property type="entry name" value="LuxS/MPP-like metallohydrolase"/>
    <property type="match status" value="4"/>
</dbReference>
<dbReference type="GO" id="GO:0046872">
    <property type="term" value="F:metal ion binding"/>
    <property type="evidence" value="ECO:0007669"/>
    <property type="project" value="InterPro"/>
</dbReference>
<dbReference type="FunFam" id="3.30.830.10:FF:000034">
    <property type="entry name" value="presequence protease 1, chloroplastic/mitochondrial"/>
    <property type="match status" value="1"/>
</dbReference>
<feature type="compositionally biased region" description="Polar residues" evidence="1">
    <location>
        <begin position="173"/>
        <end position="186"/>
    </location>
</feature>
<evidence type="ECO:0000256" key="1">
    <source>
        <dbReference type="SAM" id="MobiDB-lite"/>
    </source>
</evidence>
<dbReference type="GO" id="GO:0016485">
    <property type="term" value="P:protein processing"/>
    <property type="evidence" value="ECO:0007669"/>
    <property type="project" value="TreeGrafter"/>
</dbReference>
<sequence length="973" mass="112173">MKQKKLLYGFQLIEKKEIKEIKVTAYRYQHLQSGAELMHYECDDDNKVFMIGFKTVPEDNTGCPHIMEHSVLNGSKNFPAKSTFMELVKGSMNTFVNAMTFTDMTCYPVASTNNKDFINLMRVYLDAVFFPNIYNEPNILHQEGWHLELTSEDAPLNYRGVVYNEMKGALSSPENSINRKSRQAQFPDTPYGFESGGDPEAIPELTYEKFIAFHQKYYHPANSKITLYGDMDIEETLKIIDEEYLSQFEDNNEKVQISLQEPFGKTKVLKMEIPVEEGKDIEDQYYLALNWTYGQITDKYLSQTLKALAEMLMDTPASPLKKAIQDSGYAKDSTIVVEDDILQPTVFLLCKQVKKENIEPLTKLIKQELKRIVKEGLDKKLIEAVINKMEFNLREAQYRFYPRGLIYALNSQGLWMHNGNPVDKLAFEPMLKELRKGLKEPYFEELIEKAILNNKHSSQITFVPVPGLIQKMEQETAEKLATLKKKMTKKEIAKLIEFNKKLIQWQQEPETKENLEKIPMLSLSDLNPEAKHYPTEEDIWNDIKLLKHPATTNGIVYFKSYFDLAHAEEEDLPWIKLYTQLVEWMNSENYSYAKRSTEIDSNTGGIYLDIALYNSYQTPDDILPKILLRGKAVKNKFGKLMELASDFALKPLFDEPERLKKLLAELKAKSEAMLSFRGHTIAIQRMLKPLSQIYHWIDITNGLGYYHFLCDLVSNMDSAIDEIMDELNWIKKTFFTTHNMIISITADADIIPSAIEKLGTFADNVSTEAFAPVESHFAVRQFNEGIYAPVQVQFCAKGGNFFRKGYSYSGKLRVLNNILRSSYLYQELRVKGGAYGNMSDFTLGGYLYFVSYRDPNLRETLEVYNTVPEFLRNFDCDKREFDKYVIGEISSLDFPLTPEGMGDKADEDYITGFTFEDRQQIRDEVLSAKIEDMRNYAELIEAVMSKNHYAVFGSETKVKEAADLFDAITPALR</sequence>
<dbReference type="Pfam" id="PF00675">
    <property type="entry name" value="Peptidase_M16"/>
    <property type="match status" value="1"/>
</dbReference>
<dbReference type="EMBL" id="CU466930">
    <property type="protein sequence ID" value="CAO79951.1"/>
    <property type="molecule type" value="Genomic_DNA"/>
</dbReference>
<accession>B0VIG2</accession>
<name>B0VIG2_CLOAI</name>
<evidence type="ECO:0000259" key="2">
    <source>
        <dbReference type="SMART" id="SM01264"/>
    </source>
</evidence>
<dbReference type="SMART" id="SM01264">
    <property type="entry name" value="M16C_associated"/>
    <property type="match status" value="1"/>
</dbReference>
<dbReference type="STRING" id="459349.CLOAM0033"/>
<dbReference type="Gene3D" id="3.30.830.10">
    <property type="entry name" value="Metalloenzyme, LuxS/M16 peptidase-like"/>
    <property type="match status" value="4"/>
</dbReference>
<dbReference type="Pfam" id="PF05193">
    <property type="entry name" value="Peptidase_M16_C"/>
    <property type="match status" value="1"/>
</dbReference>
<dbReference type="InterPro" id="IPR013578">
    <property type="entry name" value="Peptidase_M16C_assoc"/>
</dbReference>
<dbReference type="InterPro" id="IPR055130">
    <property type="entry name" value="PreP_C"/>
</dbReference>
<feature type="region of interest" description="Disordered" evidence="1">
    <location>
        <begin position="173"/>
        <end position="193"/>
    </location>
</feature>
<dbReference type="Proteomes" id="UP000002019">
    <property type="component" value="Chromosome"/>
</dbReference>
<keyword evidence="4" id="KW-1185">Reference proteome</keyword>
<protein>
    <submittedName>
        <fullName evidence="3">Peptidase M16, C-terminal:Peptidase M16,N-terminal</fullName>
    </submittedName>
</protein>
<dbReference type="HOGENOM" id="CLU_009165_1_0_0"/>
<dbReference type="PANTHER" id="PTHR43016">
    <property type="entry name" value="PRESEQUENCE PROTEASE"/>
    <property type="match status" value="1"/>
</dbReference>